<comment type="similarity">
    <text evidence="5">Belongs to the TatC family.</text>
</comment>
<evidence type="ECO:0000313" key="6">
    <source>
        <dbReference type="EMBL" id="RHW31631.1"/>
    </source>
</evidence>
<dbReference type="HAMAP" id="MF_00902">
    <property type="entry name" value="TatC"/>
    <property type="match status" value="1"/>
</dbReference>
<comment type="caution">
    <text evidence="6">The sequence shown here is derived from an EMBL/GenBank/DDBJ whole genome shotgun (WGS) entry which is preliminary data.</text>
</comment>
<feature type="transmembrane region" description="Helical" evidence="5">
    <location>
        <begin position="219"/>
        <end position="238"/>
    </location>
</feature>
<gene>
    <name evidence="5 6" type="primary">tatC</name>
    <name evidence="6" type="ORF">D1B32_12990</name>
</gene>
<dbReference type="NCBIfam" id="TIGR00945">
    <property type="entry name" value="tatC"/>
    <property type="match status" value="1"/>
</dbReference>
<dbReference type="Proteomes" id="UP000285456">
    <property type="component" value="Unassembled WGS sequence"/>
</dbReference>
<reference evidence="6 7" key="1">
    <citation type="journal article" date="2007" name="Int. J. Syst. Evol. Microbiol.">
        <title>Oceanobacillus profundus sp. nov., isolated from a deep-sea sediment core.</title>
        <authorList>
            <person name="Kim Y.G."/>
            <person name="Choi D.H."/>
            <person name="Hyun S."/>
            <person name="Cho B.C."/>
        </authorList>
    </citation>
    <scope>NUCLEOTIDE SEQUENCE [LARGE SCALE GENOMIC DNA]</scope>
    <source>
        <strain evidence="6 7">DSM 18246</strain>
    </source>
</reference>
<keyword evidence="5" id="KW-0811">Translocation</keyword>
<keyword evidence="2 5" id="KW-0812">Transmembrane</keyword>
<dbReference type="OrthoDB" id="9777044at2"/>
<evidence type="ECO:0000256" key="3">
    <source>
        <dbReference type="ARBA" id="ARBA00022989"/>
    </source>
</evidence>
<dbReference type="GO" id="GO:0009977">
    <property type="term" value="F:proton motive force dependent protein transmembrane transporter activity"/>
    <property type="evidence" value="ECO:0007669"/>
    <property type="project" value="TreeGrafter"/>
</dbReference>
<keyword evidence="3 5" id="KW-1133">Transmembrane helix</keyword>
<keyword evidence="7" id="KW-1185">Reference proteome</keyword>
<feature type="transmembrane region" description="Helical" evidence="5">
    <location>
        <begin position="158"/>
        <end position="184"/>
    </location>
</feature>
<dbReference type="AlphaFoldDB" id="A0A417YFU6"/>
<feature type="transmembrane region" description="Helical" evidence="5">
    <location>
        <begin position="69"/>
        <end position="93"/>
    </location>
</feature>
<evidence type="ECO:0000313" key="7">
    <source>
        <dbReference type="Proteomes" id="UP000285456"/>
    </source>
</evidence>
<feature type="transmembrane region" description="Helical" evidence="5">
    <location>
        <begin position="114"/>
        <end position="138"/>
    </location>
</feature>
<evidence type="ECO:0000256" key="2">
    <source>
        <dbReference type="ARBA" id="ARBA00022692"/>
    </source>
</evidence>
<comment type="subunit">
    <text evidence="5">Forms a complex with TatA.</text>
</comment>
<dbReference type="PANTHER" id="PTHR30371:SF4">
    <property type="entry name" value="SEC-INDEPENDENT PROTEIN TRANSLOCASE PROTEIN TATCD"/>
    <property type="match status" value="1"/>
</dbReference>
<dbReference type="RefSeq" id="WP_095309075.1">
    <property type="nucleotide sequence ID" value="NZ_JAMAWL010000001.1"/>
</dbReference>
<feature type="transmembrane region" description="Helical" evidence="5">
    <location>
        <begin position="196"/>
        <end position="213"/>
    </location>
</feature>
<evidence type="ECO:0000256" key="1">
    <source>
        <dbReference type="ARBA" id="ARBA00004141"/>
    </source>
</evidence>
<dbReference type="GO" id="GO:0033281">
    <property type="term" value="C:TAT protein transport complex"/>
    <property type="evidence" value="ECO:0007669"/>
    <property type="project" value="UniProtKB-UniRule"/>
</dbReference>
<organism evidence="6 7">
    <name type="scientific">Oceanobacillus profundus</name>
    <dbReference type="NCBI Taxonomy" id="372463"/>
    <lineage>
        <taxon>Bacteria</taxon>
        <taxon>Bacillati</taxon>
        <taxon>Bacillota</taxon>
        <taxon>Bacilli</taxon>
        <taxon>Bacillales</taxon>
        <taxon>Bacillaceae</taxon>
        <taxon>Oceanobacillus</taxon>
    </lineage>
</organism>
<dbReference type="InterPro" id="IPR019820">
    <property type="entry name" value="Sec-indep_translocase_CS"/>
</dbReference>
<comment type="function">
    <text evidence="5">Part of the twin-arginine translocation (Tat) system that transports large folded proteins containing a characteristic twin-arginine motif in their signal peptide across membranes.</text>
</comment>
<dbReference type="InterPro" id="IPR002033">
    <property type="entry name" value="TatC"/>
</dbReference>
<proteinExistence type="inferred from homology"/>
<keyword evidence="5" id="KW-1003">Cell membrane</keyword>
<dbReference type="GO" id="GO:0043953">
    <property type="term" value="P:protein transport by the Tat complex"/>
    <property type="evidence" value="ECO:0007669"/>
    <property type="project" value="UniProtKB-UniRule"/>
</dbReference>
<dbReference type="EMBL" id="QWEH01000008">
    <property type="protein sequence ID" value="RHW31631.1"/>
    <property type="molecule type" value="Genomic_DNA"/>
</dbReference>
<name>A0A417YFU6_9BACI</name>
<comment type="subcellular location">
    <subcellularLocation>
        <location evidence="5">Cell membrane</location>
        <topology evidence="5">Multi-pass membrane protein</topology>
    </subcellularLocation>
    <subcellularLocation>
        <location evidence="1">Membrane</location>
        <topology evidence="1">Multi-pass membrane protein</topology>
    </subcellularLocation>
</comment>
<evidence type="ECO:0000256" key="4">
    <source>
        <dbReference type="ARBA" id="ARBA00023136"/>
    </source>
</evidence>
<dbReference type="Pfam" id="PF00902">
    <property type="entry name" value="TatC"/>
    <property type="match status" value="1"/>
</dbReference>
<accession>A0A417YFU6</accession>
<keyword evidence="5" id="KW-0653">Protein transport</keyword>
<protein>
    <recommendedName>
        <fullName evidence="5">Sec-independent protein translocase protein TatC</fullName>
    </recommendedName>
</protein>
<sequence length="255" mass="29556">MTEDQQQVNNDKDMNLVGHLSELRNRLIITAVFFIVFFIVGFIFVEDIYSFFRKDIDLELTVISPTEIIWIYFSMAGLVAIIGTIPVLSYEIWAFIKPGLTPYERKASLSYIPALFLLFIGGLVFGYIVFVKLIMPFLLSLNDGMFNVMFTVDRYFKFLLRVTLPFALLFELPLITMFLTTLGVITPDFLSKNRKYAYFILIVIGVLITPPDFVLQLVVAIPLIILYEISIYMSRIVYRKKLRKNEAFMQENNIS</sequence>
<dbReference type="PRINTS" id="PR01840">
    <property type="entry name" value="TATCFAMILY"/>
</dbReference>
<feature type="transmembrane region" description="Helical" evidence="5">
    <location>
        <begin position="27"/>
        <end position="49"/>
    </location>
</feature>
<dbReference type="PROSITE" id="PS01218">
    <property type="entry name" value="TATC"/>
    <property type="match status" value="1"/>
</dbReference>
<keyword evidence="5" id="KW-0813">Transport</keyword>
<evidence type="ECO:0000256" key="5">
    <source>
        <dbReference type="HAMAP-Rule" id="MF_00902"/>
    </source>
</evidence>
<dbReference type="PANTHER" id="PTHR30371">
    <property type="entry name" value="SEC-INDEPENDENT PROTEIN TRANSLOCASE PROTEIN TATC"/>
    <property type="match status" value="1"/>
</dbReference>
<dbReference type="GO" id="GO:0065002">
    <property type="term" value="P:intracellular protein transmembrane transport"/>
    <property type="evidence" value="ECO:0007669"/>
    <property type="project" value="TreeGrafter"/>
</dbReference>
<keyword evidence="4 5" id="KW-0472">Membrane</keyword>